<organism evidence="1 2">
    <name type="scientific">Bradyrhizobium diazoefficiens</name>
    <dbReference type="NCBI Taxonomy" id="1355477"/>
    <lineage>
        <taxon>Bacteria</taxon>
        <taxon>Pseudomonadati</taxon>
        <taxon>Pseudomonadota</taxon>
        <taxon>Alphaproteobacteria</taxon>
        <taxon>Hyphomicrobiales</taxon>
        <taxon>Nitrobacteraceae</taxon>
        <taxon>Bradyrhizobium</taxon>
    </lineage>
</organism>
<dbReference type="EMBL" id="AP014685">
    <property type="protein sequence ID" value="BAR58480.1"/>
    <property type="molecule type" value="Genomic_DNA"/>
</dbReference>
<name>A0A0E3VV37_9BRAD</name>
<proteinExistence type="predicted"/>
<dbReference type="Proteomes" id="UP000063308">
    <property type="component" value="Chromosome"/>
</dbReference>
<protein>
    <submittedName>
        <fullName evidence="1">Uncharacterized protein</fullName>
    </submittedName>
</protein>
<gene>
    <name evidence="1" type="ORF">NK6_5321</name>
</gene>
<reference evidence="1 2" key="1">
    <citation type="submission" date="2014-11" db="EMBL/GenBank/DDBJ databases">
        <title>Symbiosis island explosion on the genome of extra-slow-growing strains of soybean bradyrhizobia with massive insertion sequences.</title>
        <authorList>
            <person name="Iida T."/>
            <person name="Minamisawa K."/>
        </authorList>
    </citation>
    <scope>NUCLEOTIDE SEQUENCE [LARGE SCALE GENOMIC DNA]</scope>
    <source>
        <strain evidence="1 2">NK6</strain>
    </source>
</reference>
<accession>A0A0E3VV37</accession>
<evidence type="ECO:0000313" key="2">
    <source>
        <dbReference type="Proteomes" id="UP000063308"/>
    </source>
</evidence>
<evidence type="ECO:0000313" key="1">
    <source>
        <dbReference type="EMBL" id="BAR58480.1"/>
    </source>
</evidence>
<sequence length="30" mass="3152">MGWSASRLPGISLASLQTVADAESQHDLPI</sequence>
<dbReference type="AlphaFoldDB" id="A0A0E3VV37"/>